<protein>
    <submittedName>
        <fullName evidence="1">Uncharacterized protein</fullName>
    </submittedName>
</protein>
<gene>
    <name evidence="1" type="ORF">CEXT_227011</name>
</gene>
<accession>A0AAV4XVE0</accession>
<keyword evidence="2" id="KW-1185">Reference proteome</keyword>
<sequence>MHAQKKKKKKKNTETHVLMNIKRSRTSWVFITRQIESGRQETHFQFNGRKHCYSVTAEHVHKYDNDDSDTSLLLYSSSPPHMADLEDLLPPRYDMWLGINFQPVNINALGYTGCSPTYLLHSQDAGNEAIQTNGEEMESVGSLKKLKLPT</sequence>
<comment type="caution">
    <text evidence="1">The sequence shown here is derived from an EMBL/GenBank/DDBJ whole genome shotgun (WGS) entry which is preliminary data.</text>
</comment>
<dbReference type="Proteomes" id="UP001054945">
    <property type="component" value="Unassembled WGS sequence"/>
</dbReference>
<organism evidence="1 2">
    <name type="scientific">Caerostris extrusa</name>
    <name type="common">Bark spider</name>
    <name type="synonym">Caerostris bankana</name>
    <dbReference type="NCBI Taxonomy" id="172846"/>
    <lineage>
        <taxon>Eukaryota</taxon>
        <taxon>Metazoa</taxon>
        <taxon>Ecdysozoa</taxon>
        <taxon>Arthropoda</taxon>
        <taxon>Chelicerata</taxon>
        <taxon>Arachnida</taxon>
        <taxon>Araneae</taxon>
        <taxon>Araneomorphae</taxon>
        <taxon>Entelegynae</taxon>
        <taxon>Araneoidea</taxon>
        <taxon>Araneidae</taxon>
        <taxon>Caerostris</taxon>
    </lineage>
</organism>
<dbReference type="AlphaFoldDB" id="A0AAV4XVE0"/>
<dbReference type="EMBL" id="BPLR01018234">
    <property type="protein sequence ID" value="GIY97951.1"/>
    <property type="molecule type" value="Genomic_DNA"/>
</dbReference>
<evidence type="ECO:0000313" key="1">
    <source>
        <dbReference type="EMBL" id="GIY97951.1"/>
    </source>
</evidence>
<reference evidence="1 2" key="1">
    <citation type="submission" date="2021-06" db="EMBL/GenBank/DDBJ databases">
        <title>Caerostris extrusa draft genome.</title>
        <authorList>
            <person name="Kono N."/>
            <person name="Arakawa K."/>
        </authorList>
    </citation>
    <scope>NUCLEOTIDE SEQUENCE [LARGE SCALE GENOMIC DNA]</scope>
</reference>
<name>A0AAV4XVE0_CAEEX</name>
<evidence type="ECO:0000313" key="2">
    <source>
        <dbReference type="Proteomes" id="UP001054945"/>
    </source>
</evidence>
<proteinExistence type="predicted"/>